<evidence type="ECO:0000313" key="9">
    <source>
        <dbReference type="Proteomes" id="UP000325030"/>
    </source>
</evidence>
<reference evidence="6 8" key="2">
    <citation type="journal article" date="2020" name="Int. J. Syst. Evol. Microbiol.">
        <title>Sulfuracidifex tepidarius gen. nov., sp. nov. and transfer of Sulfolobus metallicus Huber and Stetter 1992 to the genus Sulfuracidifex as Sulfuracidifex metallicus comb. nov.</title>
        <authorList>
            <person name="Itoh T."/>
            <person name="Miura T."/>
            <person name="Sakai H.D."/>
            <person name="Kato S."/>
            <person name="Ohkuma M."/>
            <person name="Takashina T."/>
        </authorList>
    </citation>
    <scope>NUCLEOTIDE SEQUENCE [LARGE SCALE GENOMIC DNA]</scope>
    <source>
        <strain evidence="6 8">IC-006</strain>
        <strain evidence="7">IC-007</strain>
    </source>
</reference>
<dbReference type="Proteomes" id="UP000325030">
    <property type="component" value="Chromosome"/>
</dbReference>
<evidence type="ECO:0000256" key="4">
    <source>
        <dbReference type="ARBA" id="ARBA00023002"/>
    </source>
</evidence>
<dbReference type="GeneID" id="43938176"/>
<gene>
    <name evidence="6" type="ORF">IC006_0325</name>
    <name evidence="7" type="ORF">IC007_0309</name>
</gene>
<evidence type="ECO:0000313" key="6">
    <source>
        <dbReference type="EMBL" id="BBG23041.1"/>
    </source>
</evidence>
<protein>
    <submittedName>
        <fullName evidence="6">Formate dehydrogenase subunit alpha</fullName>
    </submittedName>
</protein>
<dbReference type="GO" id="GO:0016491">
    <property type="term" value="F:oxidoreductase activity"/>
    <property type="evidence" value="ECO:0007669"/>
    <property type="project" value="UniProtKB-KW"/>
</dbReference>
<sequence>MVVATNLDGRDPNSEMVRRALSKVDFMVVVGVMPSDVTEYADLVLAKSTYLERDELPLLVGLSLESWVDIHQKVIDPIYDTKPLWWIVLELEHRLGLSNDTFETLEKQVLDQLHVNREELYSKGCMKLADNVY</sequence>
<dbReference type="KEGG" id="step:IC006_0325"/>
<dbReference type="Pfam" id="PF00384">
    <property type="entry name" value="Molybdopterin"/>
    <property type="match status" value="1"/>
</dbReference>
<dbReference type="AlphaFoldDB" id="A0A510DS81"/>
<feature type="domain" description="Molybdopterin oxidoreductase" evidence="5">
    <location>
        <begin position="10"/>
        <end position="91"/>
    </location>
</feature>
<dbReference type="InterPro" id="IPR006656">
    <property type="entry name" value="Mopterin_OxRdtase"/>
</dbReference>
<dbReference type="InterPro" id="IPR050612">
    <property type="entry name" value="Prok_Mopterin_Oxidored"/>
</dbReference>
<dbReference type="Gene3D" id="3.40.50.740">
    <property type="match status" value="1"/>
</dbReference>
<organism evidence="6 8">
    <name type="scientific">Sulfuracidifex tepidarius</name>
    <dbReference type="NCBI Taxonomy" id="1294262"/>
    <lineage>
        <taxon>Archaea</taxon>
        <taxon>Thermoproteota</taxon>
        <taxon>Thermoprotei</taxon>
        <taxon>Sulfolobales</taxon>
        <taxon>Sulfolobaceae</taxon>
        <taxon>Sulfuracidifex</taxon>
    </lineage>
</organism>
<dbReference type="PANTHER" id="PTHR43742">
    <property type="entry name" value="TRIMETHYLAMINE-N-OXIDE REDUCTASE"/>
    <property type="match status" value="1"/>
</dbReference>
<evidence type="ECO:0000256" key="3">
    <source>
        <dbReference type="ARBA" id="ARBA00022729"/>
    </source>
</evidence>
<accession>A0A510DZY4</accession>
<dbReference type="SUPFAM" id="SSF53706">
    <property type="entry name" value="Formate dehydrogenase/DMSO reductase, domains 1-3"/>
    <property type="match status" value="1"/>
</dbReference>
<keyword evidence="1" id="KW-0408">Iron</keyword>
<dbReference type="PANTHER" id="PTHR43742:SF9">
    <property type="entry name" value="TETRATHIONATE REDUCTASE SUBUNIT A"/>
    <property type="match status" value="1"/>
</dbReference>
<dbReference type="OrthoDB" id="23466at2157"/>
<reference evidence="9" key="1">
    <citation type="submission" date="2018-09" db="EMBL/GenBank/DDBJ databases">
        <title>Complete Genome Sequencing of Sulfolobus sp. JCM 16834.</title>
        <authorList>
            <person name="Kato S."/>
            <person name="Itoh T."/>
            <person name="Ohkuma M."/>
        </authorList>
    </citation>
    <scope>NUCLEOTIDE SEQUENCE [LARGE SCALE GENOMIC DNA]</scope>
    <source>
        <strain evidence="9">IC-007</strain>
    </source>
</reference>
<dbReference type="Proteomes" id="UP000322983">
    <property type="component" value="Chromosome"/>
</dbReference>
<keyword evidence="3" id="KW-0732">Signal</keyword>
<evidence type="ECO:0000256" key="2">
    <source>
        <dbReference type="ARBA" id="ARBA00022505"/>
    </source>
</evidence>
<name>A0A510DS81_9CREN</name>
<dbReference type="RefSeq" id="WP_156303801.1">
    <property type="nucleotide sequence ID" value="NZ_AP018929.1"/>
</dbReference>
<evidence type="ECO:0000313" key="8">
    <source>
        <dbReference type="Proteomes" id="UP000322983"/>
    </source>
</evidence>
<accession>A0A510DS81</accession>
<evidence type="ECO:0000313" key="7">
    <source>
        <dbReference type="EMBL" id="BBG25804.1"/>
    </source>
</evidence>
<keyword evidence="1" id="KW-0411">Iron-sulfur</keyword>
<keyword evidence="8" id="KW-1185">Reference proteome</keyword>
<proteinExistence type="predicted"/>
<keyword evidence="2" id="KW-0500">Molybdenum</keyword>
<dbReference type="STRING" id="1294262.GCA_001316085_02226"/>
<evidence type="ECO:0000259" key="5">
    <source>
        <dbReference type="Pfam" id="PF00384"/>
    </source>
</evidence>
<keyword evidence="1" id="KW-0479">Metal-binding</keyword>
<dbReference type="EMBL" id="AP018929">
    <property type="protein sequence ID" value="BBG23041.1"/>
    <property type="molecule type" value="Genomic_DNA"/>
</dbReference>
<evidence type="ECO:0000256" key="1">
    <source>
        <dbReference type="ARBA" id="ARBA00022485"/>
    </source>
</evidence>
<keyword evidence="4" id="KW-0560">Oxidoreductase</keyword>
<dbReference type="GO" id="GO:0051539">
    <property type="term" value="F:4 iron, 4 sulfur cluster binding"/>
    <property type="evidence" value="ECO:0007669"/>
    <property type="project" value="UniProtKB-KW"/>
</dbReference>
<dbReference type="EMBL" id="AP018930">
    <property type="protein sequence ID" value="BBG25804.1"/>
    <property type="molecule type" value="Genomic_DNA"/>
</dbReference>
<keyword evidence="1" id="KW-0004">4Fe-4S</keyword>